<dbReference type="AlphaFoldDB" id="D5GM54"/>
<gene>
    <name evidence="2" type="ORF">GSTUM_00010532001</name>
</gene>
<dbReference type="RefSeq" id="XP_002841406.1">
    <property type="nucleotide sequence ID" value="XM_002841360.1"/>
</dbReference>
<dbReference type="Proteomes" id="UP000006911">
    <property type="component" value="Unassembled WGS sequence"/>
</dbReference>
<dbReference type="EMBL" id="FN430352">
    <property type="protein sequence ID" value="CAZ85597.1"/>
    <property type="molecule type" value="Genomic_DNA"/>
</dbReference>
<sequence>MRHWNCVNGYIYHHHHCPFYSVKQKQPRCTRAQHSASSGGGKQSRLGNSQFCPPTHFYSRPNRKLMWRFIDPRRTEH</sequence>
<evidence type="ECO:0000313" key="3">
    <source>
        <dbReference type="Proteomes" id="UP000006911"/>
    </source>
</evidence>
<protein>
    <submittedName>
        <fullName evidence="2">(Perigord truffle) hypothetical protein</fullName>
    </submittedName>
</protein>
<proteinExistence type="predicted"/>
<dbReference type="InParanoid" id="D5GM54"/>
<dbReference type="HOGENOM" id="CLU_2639894_0_0_1"/>
<dbReference type="KEGG" id="tml:GSTUM_00010532001"/>
<evidence type="ECO:0000313" key="2">
    <source>
        <dbReference type="EMBL" id="CAZ85597.1"/>
    </source>
</evidence>
<organism evidence="2 3">
    <name type="scientific">Tuber melanosporum (strain Mel28)</name>
    <name type="common">Perigord black truffle</name>
    <dbReference type="NCBI Taxonomy" id="656061"/>
    <lineage>
        <taxon>Eukaryota</taxon>
        <taxon>Fungi</taxon>
        <taxon>Dikarya</taxon>
        <taxon>Ascomycota</taxon>
        <taxon>Pezizomycotina</taxon>
        <taxon>Pezizomycetes</taxon>
        <taxon>Pezizales</taxon>
        <taxon>Tuberaceae</taxon>
        <taxon>Tuber</taxon>
    </lineage>
</organism>
<reference evidence="2 3" key="1">
    <citation type="journal article" date="2010" name="Nature">
        <title>Perigord black truffle genome uncovers evolutionary origins and mechanisms of symbiosis.</title>
        <authorList>
            <person name="Martin F."/>
            <person name="Kohler A."/>
            <person name="Murat C."/>
            <person name="Balestrini R."/>
            <person name="Coutinho P.M."/>
            <person name="Jaillon O."/>
            <person name="Montanini B."/>
            <person name="Morin E."/>
            <person name="Noel B."/>
            <person name="Percudani R."/>
            <person name="Porcel B."/>
            <person name="Rubini A."/>
            <person name="Amicucci A."/>
            <person name="Amselem J."/>
            <person name="Anthouard V."/>
            <person name="Arcioni S."/>
            <person name="Artiguenave F."/>
            <person name="Aury J.M."/>
            <person name="Ballario P."/>
            <person name="Bolchi A."/>
            <person name="Brenna A."/>
            <person name="Brun A."/>
            <person name="Buee M."/>
            <person name="Cantarel B."/>
            <person name="Chevalier G."/>
            <person name="Couloux A."/>
            <person name="Da Silva C."/>
            <person name="Denoeud F."/>
            <person name="Duplessis S."/>
            <person name="Ghignone S."/>
            <person name="Hilselberger B."/>
            <person name="Iotti M."/>
            <person name="Marcais B."/>
            <person name="Mello A."/>
            <person name="Miranda M."/>
            <person name="Pacioni G."/>
            <person name="Quesneville H."/>
            <person name="Riccioni C."/>
            <person name="Ruotolo R."/>
            <person name="Splivallo R."/>
            <person name="Stocchi V."/>
            <person name="Tisserant E."/>
            <person name="Viscomi A.R."/>
            <person name="Zambonelli A."/>
            <person name="Zampieri E."/>
            <person name="Henrissat B."/>
            <person name="Lebrun M.H."/>
            <person name="Paolocci F."/>
            <person name="Bonfante P."/>
            <person name="Ottonello S."/>
            <person name="Wincker P."/>
        </authorList>
    </citation>
    <scope>NUCLEOTIDE SEQUENCE [LARGE SCALE GENOMIC DNA]</scope>
    <source>
        <strain evidence="2 3">Mel28</strain>
    </source>
</reference>
<accession>D5GM54</accession>
<name>D5GM54_TUBMM</name>
<keyword evidence="3" id="KW-1185">Reference proteome</keyword>
<dbReference type="GeneID" id="9187381"/>
<evidence type="ECO:0000256" key="1">
    <source>
        <dbReference type="SAM" id="MobiDB-lite"/>
    </source>
</evidence>
<feature type="region of interest" description="Disordered" evidence="1">
    <location>
        <begin position="31"/>
        <end position="59"/>
    </location>
</feature>